<dbReference type="EMBL" id="JAYMFH010000003">
    <property type="protein sequence ID" value="MEC4294340.1"/>
    <property type="molecule type" value="Genomic_DNA"/>
</dbReference>
<feature type="transmembrane region" description="Helical" evidence="5">
    <location>
        <begin position="73"/>
        <end position="95"/>
    </location>
</feature>
<keyword evidence="4 5" id="KW-0472">Membrane</keyword>
<evidence type="ECO:0000313" key="6">
    <source>
        <dbReference type="EMBL" id="MEC4294340.1"/>
    </source>
</evidence>
<dbReference type="Proteomes" id="UP001343724">
    <property type="component" value="Unassembled WGS sequence"/>
</dbReference>
<proteinExistence type="predicted"/>
<feature type="transmembrane region" description="Helical" evidence="5">
    <location>
        <begin position="48"/>
        <end position="67"/>
    </location>
</feature>
<evidence type="ECO:0000313" key="7">
    <source>
        <dbReference type="Proteomes" id="UP001343724"/>
    </source>
</evidence>
<accession>A0ABU6IX18</accession>
<sequence>MTEIYIDWHPLAVAAVMMLLDIATGFAGAAKNGVIDSGKMRDGIWHKAGFCCLLVLAAVYEVAVVWIDFEAAQAGFGVAVPDIPAVGIMCAYIVLTELVSVLENLCVLNPDIANFPFVGRLGKHNPAAPDVTVGIEDIDDMAFNGRGE</sequence>
<dbReference type="Pfam" id="PF05105">
    <property type="entry name" value="Phage_holin_4_1"/>
    <property type="match status" value="1"/>
</dbReference>
<organism evidence="6 7">
    <name type="scientific">Adlercreutzia shanghongiae</name>
    <dbReference type="NCBI Taxonomy" id="3111773"/>
    <lineage>
        <taxon>Bacteria</taxon>
        <taxon>Bacillati</taxon>
        <taxon>Actinomycetota</taxon>
        <taxon>Coriobacteriia</taxon>
        <taxon>Eggerthellales</taxon>
        <taxon>Eggerthellaceae</taxon>
        <taxon>Adlercreutzia</taxon>
    </lineage>
</organism>
<evidence type="ECO:0000256" key="5">
    <source>
        <dbReference type="SAM" id="Phobius"/>
    </source>
</evidence>
<keyword evidence="2 5" id="KW-0812">Transmembrane</keyword>
<reference evidence="6 7" key="1">
    <citation type="submission" date="2024-01" db="EMBL/GenBank/DDBJ databases">
        <title>novel species in genus Adlercreutzia.</title>
        <authorList>
            <person name="Liu X."/>
        </authorList>
    </citation>
    <scope>NUCLEOTIDE SEQUENCE [LARGE SCALE GENOMIC DNA]</scope>
    <source>
        <strain evidence="6 7">R22</strain>
    </source>
</reference>
<evidence type="ECO:0000256" key="3">
    <source>
        <dbReference type="ARBA" id="ARBA00022989"/>
    </source>
</evidence>
<evidence type="ECO:0000256" key="4">
    <source>
        <dbReference type="ARBA" id="ARBA00023136"/>
    </source>
</evidence>
<name>A0ABU6IX18_9ACTN</name>
<comment type="caution">
    <text evidence="6">The sequence shown here is derived from an EMBL/GenBank/DDBJ whole genome shotgun (WGS) entry which is preliminary data.</text>
</comment>
<dbReference type="RefSeq" id="WP_326439108.1">
    <property type="nucleotide sequence ID" value="NZ_JAYMFH010000003.1"/>
</dbReference>
<feature type="transmembrane region" description="Helical" evidence="5">
    <location>
        <begin position="6"/>
        <end position="27"/>
    </location>
</feature>
<keyword evidence="3 5" id="KW-1133">Transmembrane helix</keyword>
<gene>
    <name evidence="6" type="ORF">VJ920_03330</name>
</gene>
<evidence type="ECO:0000256" key="2">
    <source>
        <dbReference type="ARBA" id="ARBA00022692"/>
    </source>
</evidence>
<dbReference type="InterPro" id="IPR006480">
    <property type="entry name" value="Phage_holin_4_1"/>
</dbReference>
<evidence type="ECO:0000256" key="1">
    <source>
        <dbReference type="ARBA" id="ARBA00004141"/>
    </source>
</evidence>
<keyword evidence="7" id="KW-1185">Reference proteome</keyword>
<protein>
    <submittedName>
        <fullName evidence="6">Phage holin family protein</fullName>
    </submittedName>
</protein>
<comment type="subcellular location">
    <subcellularLocation>
        <location evidence="1">Membrane</location>
        <topology evidence="1">Multi-pass membrane protein</topology>
    </subcellularLocation>
</comment>